<dbReference type="NCBIfam" id="TIGR00810">
    <property type="entry name" value="secG"/>
    <property type="match status" value="1"/>
</dbReference>
<sequence length="68" mass="7061">MAIVQLIIALILAGLILLQGGGAGLGSSWGGSGDSSFRSRRGMEKFLLYLTAGLAFAFFISSLISLLL</sequence>
<keyword evidence="3 9" id="KW-0813">Transport</keyword>
<evidence type="ECO:0000256" key="9">
    <source>
        <dbReference type="RuleBase" id="RU365087"/>
    </source>
</evidence>
<comment type="caution">
    <text evidence="10">The sequence shown here is derived from an EMBL/GenBank/DDBJ whole genome shotgun (WGS) entry which is preliminary data.</text>
</comment>
<dbReference type="Pfam" id="PF03840">
    <property type="entry name" value="SecG"/>
    <property type="match status" value="1"/>
</dbReference>
<keyword evidence="8 9" id="KW-0472">Membrane</keyword>
<organism evidence="10 11">
    <name type="scientific">Candidatus Roizmanbacteria bacterium CG22_combo_CG10-13_8_21_14_all_38_20</name>
    <dbReference type="NCBI Taxonomy" id="1974862"/>
    <lineage>
        <taxon>Bacteria</taxon>
        <taxon>Candidatus Roizmaniibacteriota</taxon>
    </lineage>
</organism>
<protein>
    <recommendedName>
        <fullName evidence="9">Protein-export membrane protein SecG</fullName>
    </recommendedName>
</protein>
<evidence type="ECO:0000256" key="7">
    <source>
        <dbReference type="ARBA" id="ARBA00023010"/>
    </source>
</evidence>
<dbReference type="Proteomes" id="UP000231246">
    <property type="component" value="Unassembled WGS sequence"/>
</dbReference>
<dbReference type="InterPro" id="IPR004692">
    <property type="entry name" value="SecG"/>
</dbReference>
<comment type="caution">
    <text evidence="9">Lacks conserved residue(s) required for the propagation of feature annotation.</text>
</comment>
<dbReference type="GO" id="GO:0015450">
    <property type="term" value="F:protein-transporting ATPase activity"/>
    <property type="evidence" value="ECO:0007669"/>
    <property type="project" value="UniProtKB-UniRule"/>
</dbReference>
<dbReference type="EMBL" id="PCTA01000023">
    <property type="protein sequence ID" value="PIP61570.1"/>
    <property type="molecule type" value="Genomic_DNA"/>
</dbReference>
<name>A0A2H0BX04_9BACT</name>
<keyword evidence="5 9" id="KW-0653">Protein transport</keyword>
<gene>
    <name evidence="10" type="primary">secG</name>
    <name evidence="10" type="ORF">COW99_03520</name>
</gene>
<accession>A0A2H0BX04</accession>
<dbReference type="GO" id="GO:0005886">
    <property type="term" value="C:plasma membrane"/>
    <property type="evidence" value="ECO:0007669"/>
    <property type="project" value="UniProtKB-SubCell"/>
</dbReference>
<comment type="function">
    <text evidence="9">Involved in protein export. Participates in an early event of protein translocation.</text>
</comment>
<proteinExistence type="inferred from homology"/>
<evidence type="ECO:0000256" key="6">
    <source>
        <dbReference type="ARBA" id="ARBA00022989"/>
    </source>
</evidence>
<evidence type="ECO:0000256" key="4">
    <source>
        <dbReference type="ARBA" id="ARBA00022692"/>
    </source>
</evidence>
<keyword evidence="6 9" id="KW-1133">Transmembrane helix</keyword>
<comment type="subcellular location">
    <subcellularLocation>
        <location evidence="9">Cell membrane</location>
        <topology evidence="9">Multi-pass membrane protein</topology>
    </subcellularLocation>
    <subcellularLocation>
        <location evidence="1">Membrane</location>
        <topology evidence="1">Multi-pass membrane protein</topology>
    </subcellularLocation>
</comment>
<reference evidence="10 11" key="1">
    <citation type="submission" date="2017-09" db="EMBL/GenBank/DDBJ databases">
        <title>Depth-based differentiation of microbial function through sediment-hosted aquifers and enrichment of novel symbionts in the deep terrestrial subsurface.</title>
        <authorList>
            <person name="Probst A.J."/>
            <person name="Ladd B."/>
            <person name="Jarett J.K."/>
            <person name="Geller-Mcgrath D.E."/>
            <person name="Sieber C.M."/>
            <person name="Emerson J.B."/>
            <person name="Anantharaman K."/>
            <person name="Thomas B.C."/>
            <person name="Malmstrom R."/>
            <person name="Stieglmeier M."/>
            <person name="Klingl A."/>
            <person name="Woyke T."/>
            <person name="Ryan C.M."/>
            <person name="Banfield J.F."/>
        </authorList>
    </citation>
    <scope>NUCLEOTIDE SEQUENCE [LARGE SCALE GENOMIC DNA]</scope>
    <source>
        <strain evidence="10">CG22_combo_CG10-13_8_21_14_all_38_20</strain>
    </source>
</reference>
<keyword evidence="9" id="KW-1003">Cell membrane</keyword>
<evidence type="ECO:0000256" key="8">
    <source>
        <dbReference type="ARBA" id="ARBA00023136"/>
    </source>
</evidence>
<dbReference type="AlphaFoldDB" id="A0A2H0BX04"/>
<evidence type="ECO:0000256" key="2">
    <source>
        <dbReference type="ARBA" id="ARBA00008445"/>
    </source>
</evidence>
<dbReference type="GO" id="GO:0009306">
    <property type="term" value="P:protein secretion"/>
    <property type="evidence" value="ECO:0007669"/>
    <property type="project" value="UniProtKB-UniRule"/>
</dbReference>
<comment type="similarity">
    <text evidence="2 9">Belongs to the SecG family.</text>
</comment>
<evidence type="ECO:0000256" key="5">
    <source>
        <dbReference type="ARBA" id="ARBA00022927"/>
    </source>
</evidence>
<evidence type="ECO:0000256" key="1">
    <source>
        <dbReference type="ARBA" id="ARBA00004141"/>
    </source>
</evidence>
<evidence type="ECO:0000313" key="11">
    <source>
        <dbReference type="Proteomes" id="UP000231246"/>
    </source>
</evidence>
<feature type="transmembrane region" description="Helical" evidence="9">
    <location>
        <begin position="46"/>
        <end position="67"/>
    </location>
</feature>
<evidence type="ECO:0000313" key="10">
    <source>
        <dbReference type="EMBL" id="PIP61570.1"/>
    </source>
</evidence>
<keyword evidence="7 9" id="KW-0811">Translocation</keyword>
<evidence type="ECO:0000256" key="3">
    <source>
        <dbReference type="ARBA" id="ARBA00022448"/>
    </source>
</evidence>
<keyword evidence="4 9" id="KW-0812">Transmembrane</keyword>